<proteinExistence type="predicted"/>
<evidence type="ECO:0000313" key="3">
    <source>
        <dbReference type="Proteomes" id="UP000193411"/>
    </source>
</evidence>
<feature type="compositionally biased region" description="Polar residues" evidence="1">
    <location>
        <begin position="379"/>
        <end position="393"/>
    </location>
</feature>
<dbReference type="Proteomes" id="UP000193411">
    <property type="component" value="Unassembled WGS sequence"/>
</dbReference>
<gene>
    <name evidence="2" type="ORF">BCR44DRAFT_277837</name>
</gene>
<feature type="compositionally biased region" description="Polar residues" evidence="1">
    <location>
        <begin position="326"/>
        <end position="341"/>
    </location>
</feature>
<dbReference type="EMBL" id="MCFL01000113">
    <property type="protein sequence ID" value="ORZ29982.1"/>
    <property type="molecule type" value="Genomic_DNA"/>
</dbReference>
<feature type="compositionally biased region" description="Polar residues" evidence="1">
    <location>
        <begin position="621"/>
        <end position="636"/>
    </location>
</feature>
<reference evidence="2 3" key="1">
    <citation type="submission" date="2016-07" db="EMBL/GenBank/DDBJ databases">
        <title>Pervasive Adenine N6-methylation of Active Genes in Fungi.</title>
        <authorList>
            <consortium name="DOE Joint Genome Institute"/>
            <person name="Mondo S.J."/>
            <person name="Dannebaum R.O."/>
            <person name="Kuo R.C."/>
            <person name="Labutti K."/>
            <person name="Haridas S."/>
            <person name="Kuo A."/>
            <person name="Salamov A."/>
            <person name="Ahrendt S.R."/>
            <person name="Lipzen A."/>
            <person name="Sullivan W."/>
            <person name="Andreopoulos W.B."/>
            <person name="Clum A."/>
            <person name="Lindquist E."/>
            <person name="Daum C."/>
            <person name="Ramamoorthy G.K."/>
            <person name="Gryganskyi A."/>
            <person name="Culley D."/>
            <person name="Magnuson J.K."/>
            <person name="James T.Y."/>
            <person name="O'Malley M.A."/>
            <person name="Stajich J.E."/>
            <person name="Spatafora J.W."/>
            <person name="Visel A."/>
            <person name="Grigoriev I.V."/>
        </authorList>
    </citation>
    <scope>NUCLEOTIDE SEQUENCE [LARGE SCALE GENOMIC DNA]</scope>
    <source>
        <strain evidence="2 3">PL171</strain>
    </source>
</reference>
<feature type="region of interest" description="Disordered" evidence="1">
    <location>
        <begin position="619"/>
        <end position="664"/>
    </location>
</feature>
<feature type="region of interest" description="Disordered" evidence="1">
    <location>
        <begin position="303"/>
        <end position="400"/>
    </location>
</feature>
<evidence type="ECO:0000256" key="1">
    <source>
        <dbReference type="SAM" id="MobiDB-lite"/>
    </source>
</evidence>
<name>A0A1Y2HAB5_9FUNG</name>
<protein>
    <submittedName>
        <fullName evidence="2">Uncharacterized protein</fullName>
    </submittedName>
</protein>
<comment type="caution">
    <text evidence="2">The sequence shown here is derived from an EMBL/GenBank/DDBJ whole genome shotgun (WGS) entry which is preliminary data.</text>
</comment>
<feature type="compositionally biased region" description="Pro residues" evidence="1">
    <location>
        <begin position="359"/>
        <end position="368"/>
    </location>
</feature>
<dbReference type="AlphaFoldDB" id="A0A1Y2HAB5"/>
<feature type="compositionally biased region" description="Acidic residues" evidence="1">
    <location>
        <begin position="641"/>
        <end position="653"/>
    </location>
</feature>
<evidence type="ECO:0000313" key="2">
    <source>
        <dbReference type="EMBL" id="ORZ29982.1"/>
    </source>
</evidence>
<keyword evidence="3" id="KW-1185">Reference proteome</keyword>
<organism evidence="2 3">
    <name type="scientific">Catenaria anguillulae PL171</name>
    <dbReference type="NCBI Taxonomy" id="765915"/>
    <lineage>
        <taxon>Eukaryota</taxon>
        <taxon>Fungi</taxon>
        <taxon>Fungi incertae sedis</taxon>
        <taxon>Blastocladiomycota</taxon>
        <taxon>Blastocladiomycetes</taxon>
        <taxon>Blastocladiales</taxon>
        <taxon>Catenariaceae</taxon>
        <taxon>Catenaria</taxon>
    </lineage>
</organism>
<feature type="compositionally biased region" description="Basic residues" evidence="1">
    <location>
        <begin position="309"/>
        <end position="319"/>
    </location>
</feature>
<sequence>MMWSVDLNWKATSCGFGLRPRKLALAISRCCWTAGRRSIHLHLMVGTSLASGFVWKRAIPPKATQYLLHRHRLGRPSLFSALNLPPLSRKRHAMSARFAGYACTSRARVHDGYLAIDAPNTTVLAHTLVPPRLMPAATMDAYVSAMVGVTANATDRMKDVLSIIAAVSPLESVSASTIADRFTGPKSDRHGLLTCAMRWAMRPMVTAQELDVNGAYRAVWEQLVAQLTADERDLVQHSTLVLAVGVEMDHYPDGLFADCQDFDAQATMFRIRERIALVHLHQPALTSVAARLPLPDPALLSLDDDMSHRPRPLARHGRLPPRTARLQWNQEDAMDTGSQSDDQADDEEGIERPEQIFAPKPPLQPVRCPPALDSHESGQQESSQANDDMTQPKQPAPALPTCIAPFEPVVLFSTLPQVSNPAPSRTFALPTSLAERVTRRADWTRGRFADGLLQAHQKHQRFLSHQLVPPRPLDGTARTQYLATLKSQRQLHKYAPVVIETLLQHGLGVYVAHQELLSQISTTLKAKANDSLSFAIVRPVYVVSSVDRDTRPDLWNALVALVDPAVSVPDTAQLALTIAVDCLGLEEPTAETEVPQREIRKYALRERIGIVVKDVEAKKSANASQKRTSRLGSPNDRTSEDGIEDNGDDDAEAEVSLGTDSDQIRAVAGPSTTQRLQPHPRAQLAFPATLAPDAPNRRIQRFVSGRLQVSDASIVLADQLAPPCPLPIDEYIALTHQEVTGTVTREIFAYAITRGPGRPFAKLDLASAIGGLCDAHRSRTLLRALVYCMIRPLFVVNGVLDRGQYAQVYEELVPEAIARGTVADAPSIPKEARLVRLLGLEMCGFEYPHAEDALPAWEDRRFVIRERYALVV</sequence>
<accession>A0A1Y2HAB5</accession>